<evidence type="ECO:0000313" key="1">
    <source>
        <dbReference type="EMBL" id="EGR29347.1"/>
    </source>
</evidence>
<dbReference type="AlphaFoldDB" id="G0QZK6"/>
<organism evidence="1 2">
    <name type="scientific">Ichthyophthirius multifiliis</name>
    <name type="common">White spot disease agent</name>
    <name type="synonym">Ich</name>
    <dbReference type="NCBI Taxonomy" id="5932"/>
    <lineage>
        <taxon>Eukaryota</taxon>
        <taxon>Sar</taxon>
        <taxon>Alveolata</taxon>
        <taxon>Ciliophora</taxon>
        <taxon>Intramacronucleata</taxon>
        <taxon>Oligohymenophorea</taxon>
        <taxon>Hymenostomatida</taxon>
        <taxon>Ophryoglenina</taxon>
        <taxon>Ichthyophthirius</taxon>
    </lineage>
</organism>
<dbReference type="SMART" id="SM00368">
    <property type="entry name" value="LRR_RI"/>
    <property type="match status" value="6"/>
</dbReference>
<keyword evidence="1" id="KW-0378">Hydrolase</keyword>
<dbReference type="EC" id="3.1.21.3" evidence="1"/>
<dbReference type="Gene3D" id="3.80.10.10">
    <property type="entry name" value="Ribonuclease Inhibitor"/>
    <property type="match status" value="2"/>
</dbReference>
<reference evidence="1 2" key="1">
    <citation type="submission" date="2011-07" db="EMBL/GenBank/DDBJ databases">
        <authorList>
            <person name="Coyne R."/>
            <person name="Brami D."/>
            <person name="Johnson J."/>
            <person name="Hostetler J."/>
            <person name="Hannick L."/>
            <person name="Clark T."/>
            <person name="Cassidy-Hanley D."/>
            <person name="Inman J."/>
        </authorList>
    </citation>
    <scope>NUCLEOTIDE SEQUENCE [LARGE SCALE GENOMIC DNA]</scope>
    <source>
        <strain evidence="1 2">G5</strain>
    </source>
</reference>
<gene>
    <name evidence="1" type="ORF">IMG5_157580</name>
</gene>
<name>G0QZK6_ICHMU</name>
<keyword evidence="2" id="KW-1185">Reference proteome</keyword>
<dbReference type="OrthoDB" id="415435at2759"/>
<dbReference type="GeneID" id="14905449"/>
<dbReference type="GO" id="GO:0004722">
    <property type="term" value="F:protein serine/threonine phosphatase activity"/>
    <property type="evidence" value="ECO:0007669"/>
    <property type="project" value="UniProtKB-EC"/>
</dbReference>
<dbReference type="RefSeq" id="XP_004030583.1">
    <property type="nucleotide sequence ID" value="XM_004030535.1"/>
</dbReference>
<dbReference type="EC" id="3.1.3.16" evidence="1"/>
<dbReference type="EC" id="3.1.21.4" evidence="1"/>
<sequence>MNNSKLSSIIEFPKVNVQSQSQINPQIQWNNKFRLLEIRKELKYTQNKAKNMINSLNHYLPPNRKGLSQAFQKIDNREKISEKEKIGDLKKEKEILQNMELSFEIIVEDNKHKSVTEENAQDNFYRHYQKLDKITQQNKFFQVQESAFTSILDQAQKLSILPCKIGLIKQKGNEEDLRINSMMYGDLYAKVLSEGLKRLSSVQNFYLQGNRITNKGSGDLLKTISRKAKILQLQQNSIGRIGCEHIAASLSEKEFKSRIEVLNLENNKLGDISVGLILDALQTNKSLKKMNLSKNYLTDKSGEKLASILQNEYLQELYLHWNQIKANGGALVFAALFSNEELKVLDFSCNSLGLGGSCVEQICAFLGKNIELKHLDLSNNYFNQEQSVKVAEALEKNQSIYGFHFSGNCGYVDSRGFLIVEDEKNYDLTGVHIKQRINGCKVLNQNYHTNQRDKDIQDCCWICQGWSEQEITWIQDKSGEGLPDPIFIHFNFENYRACYFGKQQGPEYIYKRMVPPFYLQYFFTLEESQNYDHSLEERITPNPEIGNKINNVLLFDNTLIDVDLQFINKINVKKSEQIIDCYYSPVISILPRTRDPKYILAAKKKKRIKWSFPISLMYKWKPDDEEIYKKCFEVDWENCKIPQKIKKQEDQDQVKEFLRSKYKHIKDTYKYFASQNPIQDIWCIQNTPWLELVSLMNVIDSKVKDADINLKWTATISGGEKGNPRNPERGISRHQLMEALVRISEEKYILKYQRCNTFIEAIKLFWEENLEQIFVEKYNSQKWRTERYWNEECDYCLKNYKKIIDYVYKKFAKQKVKPGQPPFMCLDELIRIVSLAGLTEDEHFGSTVCYFAFNLSMMTQIDELQSDRIFQMSQVEFYEALARIAEEASLPVGPGVYEENYEWTWEKRKEQILGYKIEGLILKIFDTVCDAGFKSQYPKITKSFFVKIDDSDEYEN</sequence>
<dbReference type="EMBL" id="GL984155">
    <property type="protein sequence ID" value="EGR29347.1"/>
    <property type="molecule type" value="Genomic_DNA"/>
</dbReference>
<dbReference type="InterPro" id="IPR052394">
    <property type="entry name" value="LRR-containing"/>
</dbReference>
<dbReference type="eggNOG" id="KOG4308">
    <property type="taxonomic scope" value="Eukaryota"/>
</dbReference>
<dbReference type="PANTHER" id="PTHR24114:SF2">
    <property type="entry name" value="F-BOX DOMAIN-CONTAINING PROTEIN-RELATED"/>
    <property type="match status" value="1"/>
</dbReference>
<dbReference type="InParanoid" id="G0QZK6"/>
<dbReference type="Proteomes" id="UP000008983">
    <property type="component" value="Unassembled WGS sequence"/>
</dbReference>
<protein>
    <submittedName>
        <fullName evidence="1">Leucine rich repeat protein</fullName>
        <ecNumber evidence="1">3.1.21.3</ecNumber>
        <ecNumber evidence="1">3.1.21.4</ecNumber>
        <ecNumber evidence="1">3.1.3.16</ecNumber>
    </submittedName>
</protein>
<dbReference type="PANTHER" id="PTHR24114">
    <property type="entry name" value="LEUCINE RICH REPEAT FAMILY PROTEIN"/>
    <property type="match status" value="1"/>
</dbReference>
<dbReference type="OMA" id="EICDLMK"/>
<accession>G0QZK6</accession>
<dbReference type="STRING" id="857967.G0QZK6"/>
<proteinExistence type="predicted"/>
<dbReference type="GO" id="GO:0009035">
    <property type="term" value="F:type I site-specific deoxyribonuclease activity"/>
    <property type="evidence" value="ECO:0007669"/>
    <property type="project" value="UniProtKB-EC"/>
</dbReference>
<dbReference type="SUPFAM" id="SSF52047">
    <property type="entry name" value="RNI-like"/>
    <property type="match status" value="1"/>
</dbReference>
<dbReference type="GO" id="GO:0009036">
    <property type="term" value="F:type II site-specific deoxyribonuclease activity"/>
    <property type="evidence" value="ECO:0007669"/>
    <property type="project" value="UniProtKB-EC"/>
</dbReference>
<dbReference type="InterPro" id="IPR032675">
    <property type="entry name" value="LRR_dom_sf"/>
</dbReference>
<evidence type="ECO:0000313" key="2">
    <source>
        <dbReference type="Proteomes" id="UP000008983"/>
    </source>
</evidence>